<dbReference type="Gramene" id="ERN00133">
    <property type="protein sequence ID" value="ERN00133"/>
    <property type="gene ID" value="AMTR_s00112p00148490"/>
</dbReference>
<dbReference type="Proteomes" id="UP000017836">
    <property type="component" value="Unassembled WGS sequence"/>
</dbReference>
<evidence type="ECO:0000313" key="3">
    <source>
        <dbReference type="Proteomes" id="UP000017836"/>
    </source>
</evidence>
<dbReference type="HOGENOM" id="CLU_2064662_0_0_1"/>
<feature type="region of interest" description="Disordered" evidence="1">
    <location>
        <begin position="1"/>
        <end position="37"/>
    </location>
</feature>
<proteinExistence type="predicted"/>
<accession>W1NWW7</accession>
<sequence length="119" mass="13520">MALEMITHRPPSVTKTNAQAKQEEDSTNTLTLKHSSNEQPLPLKRVLCCAAMQHELVARQATFKLNLKKALTRLGHLLCSDNLCYHWGYIYNCLRGFICKKQSTLKLLLCFLTSTLPCQ</sequence>
<organism evidence="2 3">
    <name type="scientific">Amborella trichopoda</name>
    <dbReference type="NCBI Taxonomy" id="13333"/>
    <lineage>
        <taxon>Eukaryota</taxon>
        <taxon>Viridiplantae</taxon>
        <taxon>Streptophyta</taxon>
        <taxon>Embryophyta</taxon>
        <taxon>Tracheophyta</taxon>
        <taxon>Spermatophyta</taxon>
        <taxon>Magnoliopsida</taxon>
        <taxon>Amborellales</taxon>
        <taxon>Amborellaceae</taxon>
        <taxon>Amborella</taxon>
    </lineage>
</organism>
<evidence type="ECO:0000313" key="2">
    <source>
        <dbReference type="EMBL" id="ERN00133.1"/>
    </source>
</evidence>
<protein>
    <submittedName>
        <fullName evidence="2">Uncharacterized protein</fullName>
    </submittedName>
</protein>
<name>W1NWW7_AMBTC</name>
<feature type="compositionally biased region" description="Polar residues" evidence="1">
    <location>
        <begin position="27"/>
        <end position="37"/>
    </location>
</feature>
<gene>
    <name evidence="2" type="ORF">AMTR_s00112p00148490</name>
</gene>
<keyword evidence="3" id="KW-1185">Reference proteome</keyword>
<dbReference type="EMBL" id="KI394952">
    <property type="protein sequence ID" value="ERN00133.1"/>
    <property type="molecule type" value="Genomic_DNA"/>
</dbReference>
<evidence type="ECO:0000256" key="1">
    <source>
        <dbReference type="SAM" id="MobiDB-lite"/>
    </source>
</evidence>
<dbReference type="AlphaFoldDB" id="W1NWW7"/>
<reference evidence="3" key="1">
    <citation type="journal article" date="2013" name="Science">
        <title>The Amborella genome and the evolution of flowering plants.</title>
        <authorList>
            <consortium name="Amborella Genome Project"/>
        </authorList>
    </citation>
    <scope>NUCLEOTIDE SEQUENCE [LARGE SCALE GENOMIC DNA]</scope>
</reference>